<sequence>MSISLALFAFASLSGTPQTPAAPEPAASVSETAAVQAARQWLALTDKGDWNGSWNATGQAFKSLNTSERWADVSRSVRTPLGALVSRSLIGEEYVPAPPYGYQVVKFRTNYANKAGAIETLSLVREGNEWRVVGCTIE</sequence>
<dbReference type="RefSeq" id="WP_321164082.1">
    <property type="nucleotide sequence ID" value="NZ_CP009122.1"/>
</dbReference>
<protein>
    <submittedName>
        <fullName evidence="2">Putative secreted protein</fullName>
    </submittedName>
</protein>
<evidence type="ECO:0000313" key="2">
    <source>
        <dbReference type="EMBL" id="AJA07040.1"/>
    </source>
</evidence>
<name>A0A0A7PAN0_9SPHN</name>
<feature type="signal peptide" evidence="1">
    <location>
        <begin position="1"/>
        <end position="21"/>
    </location>
</feature>
<dbReference type="AlphaFoldDB" id="A0A0A7PAN0"/>
<feature type="chain" id="PRO_5002030595" evidence="1">
    <location>
        <begin position="22"/>
        <end position="138"/>
    </location>
</feature>
<evidence type="ECO:0000313" key="3">
    <source>
        <dbReference type="Proteomes" id="UP000030907"/>
    </source>
</evidence>
<dbReference type="Pfam" id="PF13211">
    <property type="entry name" value="DUF4019"/>
    <property type="match status" value="1"/>
</dbReference>
<dbReference type="Proteomes" id="UP000030907">
    <property type="component" value="Chromosome"/>
</dbReference>
<reference evidence="2 3" key="1">
    <citation type="journal article" date="2015" name="Int. J. Syst. Evol. Microbiol.">
        <title>Description of Sphingopyxis fribergensis sp. nov. - a soil bacterium with the ability to degrade styrene and phenylacetic acid.</title>
        <authorList>
            <person name="Oelschlagel M."/>
            <person name="Ruckert C."/>
            <person name="Kalinowski J."/>
            <person name="Schmidt G."/>
            <person name="Schlomann M."/>
            <person name="Tischler D."/>
        </authorList>
    </citation>
    <scope>NUCLEOTIDE SEQUENCE [LARGE SCALE GENOMIC DNA]</scope>
    <source>
        <strain evidence="2 3">Kp5.2</strain>
    </source>
</reference>
<organism evidence="2 3">
    <name type="scientific">Sphingopyxis fribergensis</name>
    <dbReference type="NCBI Taxonomy" id="1515612"/>
    <lineage>
        <taxon>Bacteria</taxon>
        <taxon>Pseudomonadati</taxon>
        <taxon>Pseudomonadota</taxon>
        <taxon>Alphaproteobacteria</taxon>
        <taxon>Sphingomonadales</taxon>
        <taxon>Sphingomonadaceae</taxon>
        <taxon>Sphingopyxis</taxon>
    </lineage>
</organism>
<dbReference type="InterPro" id="IPR025091">
    <property type="entry name" value="DUF4019"/>
</dbReference>
<dbReference type="KEGG" id="sphk:SKP52_00455"/>
<gene>
    <name evidence="2" type="ORF">SKP52_00455</name>
</gene>
<dbReference type="HOGENOM" id="CLU_124351_1_0_5"/>
<accession>A0A0A7PAN0</accession>
<keyword evidence="1" id="KW-0732">Signal</keyword>
<evidence type="ECO:0000256" key="1">
    <source>
        <dbReference type="SAM" id="SignalP"/>
    </source>
</evidence>
<proteinExistence type="predicted"/>
<dbReference type="STRING" id="1515612.SKP52_00455"/>
<dbReference type="EMBL" id="CP009122">
    <property type="protein sequence ID" value="AJA07040.1"/>
    <property type="molecule type" value="Genomic_DNA"/>
</dbReference>
<keyword evidence="3" id="KW-1185">Reference proteome</keyword>